<dbReference type="CDD" id="cd00555">
    <property type="entry name" value="Maf"/>
    <property type="match status" value="1"/>
</dbReference>
<comment type="catalytic activity">
    <reaction evidence="3">
        <text>dTTP + H2O = dTMP + diphosphate + H(+)</text>
        <dbReference type="Rhea" id="RHEA:28534"/>
        <dbReference type="ChEBI" id="CHEBI:15377"/>
        <dbReference type="ChEBI" id="CHEBI:15378"/>
        <dbReference type="ChEBI" id="CHEBI:33019"/>
        <dbReference type="ChEBI" id="CHEBI:37568"/>
        <dbReference type="ChEBI" id="CHEBI:63528"/>
        <dbReference type="EC" id="3.6.1.9"/>
    </reaction>
</comment>
<evidence type="ECO:0000256" key="1">
    <source>
        <dbReference type="ARBA" id="ARBA00001968"/>
    </source>
</evidence>
<evidence type="ECO:0000313" key="4">
    <source>
        <dbReference type="EMBL" id="SNS35346.1"/>
    </source>
</evidence>
<keyword evidence="5" id="KW-1185">Reference proteome</keyword>
<name>A0A239DS46_9FIRM</name>
<dbReference type="Gene3D" id="3.90.950.10">
    <property type="match status" value="1"/>
</dbReference>
<feature type="active site" description="Proton acceptor" evidence="3">
    <location>
        <position position="70"/>
    </location>
</feature>
<gene>
    <name evidence="4" type="ORF">SAMN05446037_1008118</name>
</gene>
<dbReference type="NCBIfam" id="TIGR00172">
    <property type="entry name" value="maf"/>
    <property type="match status" value="1"/>
</dbReference>
<reference evidence="4 5" key="1">
    <citation type="submission" date="2017-06" db="EMBL/GenBank/DDBJ databases">
        <authorList>
            <person name="Kim H.J."/>
            <person name="Triplett B.A."/>
        </authorList>
    </citation>
    <scope>NUCLEOTIDE SEQUENCE [LARGE SCALE GENOMIC DNA]</scope>
    <source>
        <strain evidence="4 5">SCA</strain>
    </source>
</reference>
<dbReference type="RefSeq" id="WP_089282793.1">
    <property type="nucleotide sequence ID" value="NZ_FZOJ01000008.1"/>
</dbReference>
<keyword evidence="3" id="KW-0963">Cytoplasm</keyword>
<feature type="site" description="Important for substrate specificity" evidence="3">
    <location>
        <position position="12"/>
    </location>
</feature>
<dbReference type="OrthoDB" id="9807767at2"/>
<dbReference type="HAMAP" id="MF_00528">
    <property type="entry name" value="Maf"/>
    <property type="match status" value="1"/>
</dbReference>
<comment type="subcellular location">
    <subcellularLocation>
        <location evidence="3">Cytoplasm</location>
    </subcellularLocation>
</comment>
<comment type="function">
    <text evidence="3">Nucleoside triphosphate pyrophosphatase that hydrolyzes dTTP and UTP. May have a dual role in cell division arrest and in preventing the incorporation of modified nucleotides into cellular nucleic acids.</text>
</comment>
<dbReference type="GO" id="GO:0005737">
    <property type="term" value="C:cytoplasm"/>
    <property type="evidence" value="ECO:0007669"/>
    <property type="project" value="UniProtKB-SubCell"/>
</dbReference>
<comment type="similarity">
    <text evidence="3">Belongs to the Maf family. YhdE subfamily.</text>
</comment>
<evidence type="ECO:0000256" key="3">
    <source>
        <dbReference type="HAMAP-Rule" id="MF_00528"/>
    </source>
</evidence>
<dbReference type="GO" id="GO:0036218">
    <property type="term" value="F:dTTP diphosphatase activity"/>
    <property type="evidence" value="ECO:0007669"/>
    <property type="project" value="RHEA"/>
</dbReference>
<organism evidence="4 5">
    <name type="scientific">Anaerovirgula multivorans</name>
    <dbReference type="NCBI Taxonomy" id="312168"/>
    <lineage>
        <taxon>Bacteria</taxon>
        <taxon>Bacillati</taxon>
        <taxon>Bacillota</taxon>
        <taxon>Clostridia</taxon>
        <taxon>Peptostreptococcales</taxon>
        <taxon>Natronincolaceae</taxon>
        <taxon>Anaerovirgula</taxon>
    </lineage>
</organism>
<dbReference type="GO" id="GO:0036221">
    <property type="term" value="F:UTP diphosphatase activity"/>
    <property type="evidence" value="ECO:0007669"/>
    <property type="project" value="RHEA"/>
</dbReference>
<dbReference type="InterPro" id="IPR029001">
    <property type="entry name" value="ITPase-like_fam"/>
</dbReference>
<keyword evidence="2 3" id="KW-0378">Hydrolase</keyword>
<dbReference type="PIRSF" id="PIRSF006305">
    <property type="entry name" value="Maf"/>
    <property type="match status" value="1"/>
</dbReference>
<feature type="site" description="Important for substrate specificity" evidence="3">
    <location>
        <position position="71"/>
    </location>
</feature>
<sequence length="192" mass="21652">MSRIILASNSPRRKEILENLGLQFHVVNSEINEILKENIHPYKLASNLALQKAENVASNNYADGLIVAADTIVIRDNVLGKPQNQQDAYEMLKKLSGNAHEVVTGVAIIDCKRNKKITDYEVTKVYFREISDEEIYKYIATGEPMDKAGAYGIQGKASLFIKKIDGDYFNVVGLPIYKLGKLMQEHFNYNLL</sequence>
<comment type="cofactor">
    <cofactor evidence="1 3">
        <name>a divalent metal cation</name>
        <dbReference type="ChEBI" id="CHEBI:60240"/>
    </cofactor>
</comment>
<dbReference type="Pfam" id="PF02545">
    <property type="entry name" value="Maf"/>
    <property type="match status" value="1"/>
</dbReference>
<keyword evidence="3" id="KW-0546">Nucleotide metabolism</keyword>
<dbReference type="EMBL" id="FZOJ01000008">
    <property type="protein sequence ID" value="SNS35346.1"/>
    <property type="molecule type" value="Genomic_DNA"/>
</dbReference>
<evidence type="ECO:0000313" key="5">
    <source>
        <dbReference type="Proteomes" id="UP000198304"/>
    </source>
</evidence>
<proteinExistence type="inferred from homology"/>
<dbReference type="AlphaFoldDB" id="A0A239DS46"/>
<feature type="site" description="Important for substrate specificity" evidence="3">
    <location>
        <position position="154"/>
    </location>
</feature>
<evidence type="ECO:0000256" key="2">
    <source>
        <dbReference type="ARBA" id="ARBA00022801"/>
    </source>
</evidence>
<dbReference type="EC" id="3.6.1.9" evidence="3"/>
<dbReference type="Proteomes" id="UP000198304">
    <property type="component" value="Unassembled WGS sequence"/>
</dbReference>
<dbReference type="PANTHER" id="PTHR43213:SF5">
    <property type="entry name" value="BIFUNCTIONAL DTTP_UTP PYROPHOSPHATASE_METHYLTRANSFERASE PROTEIN-RELATED"/>
    <property type="match status" value="1"/>
</dbReference>
<dbReference type="PANTHER" id="PTHR43213">
    <property type="entry name" value="BIFUNCTIONAL DTTP/UTP PYROPHOSPHATASE/METHYLTRANSFERASE PROTEIN-RELATED"/>
    <property type="match status" value="1"/>
</dbReference>
<dbReference type="GO" id="GO:0009117">
    <property type="term" value="P:nucleotide metabolic process"/>
    <property type="evidence" value="ECO:0007669"/>
    <property type="project" value="UniProtKB-KW"/>
</dbReference>
<protein>
    <recommendedName>
        <fullName evidence="3">dTTP/UTP pyrophosphatase</fullName>
        <shortName evidence="3">dTTPase/UTPase</shortName>
        <ecNumber evidence="3">3.6.1.9</ecNumber>
    </recommendedName>
    <alternativeName>
        <fullName evidence="3">Nucleoside triphosphate pyrophosphatase</fullName>
    </alternativeName>
    <alternativeName>
        <fullName evidence="3">Nucleotide pyrophosphatase</fullName>
        <shortName evidence="3">Nucleotide PPase</shortName>
    </alternativeName>
</protein>
<dbReference type="SUPFAM" id="SSF52972">
    <property type="entry name" value="ITPase-like"/>
    <property type="match status" value="1"/>
</dbReference>
<dbReference type="InterPro" id="IPR003697">
    <property type="entry name" value="Maf-like"/>
</dbReference>
<comment type="caution">
    <text evidence="3">Lacks conserved residue(s) required for the propagation of feature annotation.</text>
</comment>
<comment type="catalytic activity">
    <reaction evidence="3">
        <text>UTP + H2O = UMP + diphosphate + H(+)</text>
        <dbReference type="Rhea" id="RHEA:29395"/>
        <dbReference type="ChEBI" id="CHEBI:15377"/>
        <dbReference type="ChEBI" id="CHEBI:15378"/>
        <dbReference type="ChEBI" id="CHEBI:33019"/>
        <dbReference type="ChEBI" id="CHEBI:46398"/>
        <dbReference type="ChEBI" id="CHEBI:57865"/>
        <dbReference type="EC" id="3.6.1.9"/>
    </reaction>
</comment>
<accession>A0A239DS46</accession>